<dbReference type="Proteomes" id="UP000503640">
    <property type="component" value="Unassembled WGS sequence"/>
</dbReference>
<dbReference type="CDD" id="cd07067">
    <property type="entry name" value="HP_PGM_like"/>
    <property type="match status" value="1"/>
</dbReference>
<dbReference type="SMART" id="SM00855">
    <property type="entry name" value="PGAM"/>
    <property type="match status" value="1"/>
</dbReference>
<dbReference type="SUPFAM" id="SSF53254">
    <property type="entry name" value="Phosphoglycerate mutase-like"/>
    <property type="match status" value="1"/>
</dbReference>
<comment type="caution">
    <text evidence="1">The sequence shown here is derived from an EMBL/GenBank/DDBJ whole genome shotgun (WGS) entry which is preliminary data.</text>
</comment>
<name>A0A7I9VJT2_9BACT</name>
<dbReference type="RefSeq" id="WP_176063963.1">
    <property type="nucleotide sequence ID" value="NZ_BJTG01000003.1"/>
</dbReference>
<dbReference type="InterPro" id="IPR013078">
    <property type="entry name" value="His_Pase_superF_clade-1"/>
</dbReference>
<dbReference type="Pfam" id="PF00300">
    <property type="entry name" value="His_Phos_1"/>
    <property type="match status" value="1"/>
</dbReference>
<keyword evidence="2" id="KW-1185">Reference proteome</keyword>
<organism evidence="1 2">
    <name type="scientific">Anaeromyxobacter diazotrophicus</name>
    <dbReference type="NCBI Taxonomy" id="2590199"/>
    <lineage>
        <taxon>Bacteria</taxon>
        <taxon>Pseudomonadati</taxon>
        <taxon>Myxococcota</taxon>
        <taxon>Myxococcia</taxon>
        <taxon>Myxococcales</taxon>
        <taxon>Cystobacterineae</taxon>
        <taxon>Anaeromyxobacteraceae</taxon>
        <taxon>Anaeromyxobacter</taxon>
    </lineage>
</organism>
<protein>
    <submittedName>
        <fullName evidence="1">Phosphohistidine phosphatase</fullName>
    </submittedName>
</protein>
<reference evidence="2" key="1">
    <citation type="journal article" date="2020" name="Appl. Environ. Microbiol.">
        <title>Diazotrophic Anaeromyxobacter Isolates from Soils.</title>
        <authorList>
            <person name="Masuda Y."/>
            <person name="Yamanaka H."/>
            <person name="Xu Z.X."/>
            <person name="Shiratori Y."/>
            <person name="Aono T."/>
            <person name="Amachi S."/>
            <person name="Senoo K."/>
            <person name="Itoh H."/>
        </authorList>
    </citation>
    <scope>NUCLEOTIDE SEQUENCE [LARGE SCALE GENOMIC DNA]</scope>
    <source>
        <strain evidence="2">R267</strain>
    </source>
</reference>
<evidence type="ECO:0000313" key="2">
    <source>
        <dbReference type="Proteomes" id="UP000503640"/>
    </source>
</evidence>
<accession>A0A7I9VJT2</accession>
<dbReference type="AlphaFoldDB" id="A0A7I9VJT2"/>
<dbReference type="InterPro" id="IPR029033">
    <property type="entry name" value="His_PPase_superfam"/>
</dbReference>
<evidence type="ECO:0000313" key="1">
    <source>
        <dbReference type="EMBL" id="GEJ56438.1"/>
    </source>
</evidence>
<sequence length="146" mass="14888">MIVYLVRHGKAEEHAARGGDAARALTAEGRARFEALAASLAGRMNVARVATSPLRRARQTAELLARVTGAPVAEEAALASGASDGRALLELARRAGAGTALVGHNPELAQAVALAAGEEQKVKPGTIAAVELGARGARLVWLEAPG</sequence>
<gene>
    <name evidence="1" type="primary">sixA</name>
    <name evidence="1" type="ORF">AMYX_11790</name>
</gene>
<proteinExistence type="predicted"/>
<dbReference type="Gene3D" id="3.40.50.1240">
    <property type="entry name" value="Phosphoglycerate mutase-like"/>
    <property type="match status" value="1"/>
</dbReference>
<dbReference type="EMBL" id="BJTG01000003">
    <property type="protein sequence ID" value="GEJ56438.1"/>
    <property type="molecule type" value="Genomic_DNA"/>
</dbReference>